<comment type="similarity">
    <text evidence="1">Belongs to the UDP-glycosyltransferase family.</text>
</comment>
<sequence length="289" mass="33400">MRKNLLVSGSVLLFVFCAVDSANILAHFFVPSVSHQYVFQPIWKELSLRGHNVTVITPNPLKDPNLINLTEIDVSFAYNFPKDVDISNSRREFSSPFTIINTFYYLFKYTMQMQMEDEKFKNILKQSEDSFDLILVETGNMIGYGLKHKFNAPLISISSLPSSVFTQYSIGNPAHPVVYPDVLTESFGDLSIWQKIDSIYVLLTTWLMAQFFIVPDATEMGRFYFGEDMPDVQELMRQSVFLENVNPIFSNKRPNVPNMKEFWNVHLNRDINPPKVSYFICLIFLQSTH</sequence>
<dbReference type="Proteomes" id="UP001431783">
    <property type="component" value="Unassembled WGS sequence"/>
</dbReference>
<evidence type="ECO:0000313" key="6">
    <source>
        <dbReference type="Proteomes" id="UP001431783"/>
    </source>
</evidence>
<protein>
    <recommendedName>
        <fullName evidence="7">UDP-glycosyltransferase</fullName>
    </recommendedName>
</protein>
<dbReference type="PANTHER" id="PTHR48043">
    <property type="entry name" value="EG:EG0003.4 PROTEIN-RELATED"/>
    <property type="match status" value="1"/>
</dbReference>
<dbReference type="EMBL" id="JARQZJ010000132">
    <property type="protein sequence ID" value="KAK9892172.1"/>
    <property type="molecule type" value="Genomic_DNA"/>
</dbReference>
<dbReference type="InterPro" id="IPR050271">
    <property type="entry name" value="UDP-glycosyltransferase"/>
</dbReference>
<keyword evidence="6" id="KW-1185">Reference proteome</keyword>
<evidence type="ECO:0008006" key="7">
    <source>
        <dbReference type="Google" id="ProtNLM"/>
    </source>
</evidence>
<dbReference type="Gene3D" id="3.40.50.2000">
    <property type="entry name" value="Glycogen Phosphorylase B"/>
    <property type="match status" value="1"/>
</dbReference>
<proteinExistence type="inferred from homology"/>
<organism evidence="5 6">
    <name type="scientific">Henosepilachna vigintioctopunctata</name>
    <dbReference type="NCBI Taxonomy" id="420089"/>
    <lineage>
        <taxon>Eukaryota</taxon>
        <taxon>Metazoa</taxon>
        <taxon>Ecdysozoa</taxon>
        <taxon>Arthropoda</taxon>
        <taxon>Hexapoda</taxon>
        <taxon>Insecta</taxon>
        <taxon>Pterygota</taxon>
        <taxon>Neoptera</taxon>
        <taxon>Endopterygota</taxon>
        <taxon>Coleoptera</taxon>
        <taxon>Polyphaga</taxon>
        <taxon>Cucujiformia</taxon>
        <taxon>Coccinelloidea</taxon>
        <taxon>Coccinellidae</taxon>
        <taxon>Epilachninae</taxon>
        <taxon>Epilachnini</taxon>
        <taxon>Henosepilachna</taxon>
    </lineage>
</organism>
<reference evidence="5 6" key="1">
    <citation type="submission" date="2023-03" db="EMBL/GenBank/DDBJ databases">
        <title>Genome insight into feeding habits of ladybird beetles.</title>
        <authorList>
            <person name="Li H.-S."/>
            <person name="Huang Y.-H."/>
            <person name="Pang H."/>
        </authorList>
    </citation>
    <scope>NUCLEOTIDE SEQUENCE [LARGE SCALE GENOMIC DNA]</scope>
    <source>
        <strain evidence="5">SYSU_2023b</strain>
        <tissue evidence="5">Whole body</tissue>
    </source>
</reference>
<evidence type="ECO:0000256" key="2">
    <source>
        <dbReference type="ARBA" id="ARBA00022676"/>
    </source>
</evidence>
<accession>A0AAW1VID7</accession>
<evidence type="ECO:0000256" key="4">
    <source>
        <dbReference type="SAM" id="SignalP"/>
    </source>
</evidence>
<evidence type="ECO:0000256" key="1">
    <source>
        <dbReference type="ARBA" id="ARBA00009995"/>
    </source>
</evidence>
<keyword evidence="4" id="KW-0732">Signal</keyword>
<keyword evidence="2" id="KW-0328">Glycosyltransferase</keyword>
<dbReference type="PANTHER" id="PTHR48043:SF159">
    <property type="entry name" value="EG:EG0003.4 PROTEIN-RELATED"/>
    <property type="match status" value="1"/>
</dbReference>
<feature type="chain" id="PRO_5043710609" description="UDP-glycosyltransferase" evidence="4">
    <location>
        <begin position="22"/>
        <end position="289"/>
    </location>
</feature>
<feature type="signal peptide" evidence="4">
    <location>
        <begin position="1"/>
        <end position="21"/>
    </location>
</feature>
<evidence type="ECO:0000313" key="5">
    <source>
        <dbReference type="EMBL" id="KAK9892172.1"/>
    </source>
</evidence>
<dbReference type="AlphaFoldDB" id="A0AAW1VID7"/>
<gene>
    <name evidence="5" type="ORF">WA026_018374</name>
</gene>
<dbReference type="SUPFAM" id="SSF53756">
    <property type="entry name" value="UDP-Glycosyltransferase/glycogen phosphorylase"/>
    <property type="match status" value="1"/>
</dbReference>
<evidence type="ECO:0000256" key="3">
    <source>
        <dbReference type="ARBA" id="ARBA00022679"/>
    </source>
</evidence>
<dbReference type="GO" id="GO:0008194">
    <property type="term" value="F:UDP-glycosyltransferase activity"/>
    <property type="evidence" value="ECO:0007669"/>
    <property type="project" value="TreeGrafter"/>
</dbReference>
<keyword evidence="3" id="KW-0808">Transferase</keyword>
<name>A0AAW1VID7_9CUCU</name>
<comment type="caution">
    <text evidence="5">The sequence shown here is derived from an EMBL/GenBank/DDBJ whole genome shotgun (WGS) entry which is preliminary data.</text>
</comment>